<protein>
    <submittedName>
        <fullName evidence="2">Uncharacterized protein</fullName>
    </submittedName>
</protein>
<feature type="chain" id="PRO_5015748511" evidence="1">
    <location>
        <begin position="20"/>
        <end position="207"/>
    </location>
</feature>
<feature type="signal peptide" evidence="1">
    <location>
        <begin position="1"/>
        <end position="19"/>
    </location>
</feature>
<sequence length="207" mass="22525">MKNLLIIPILGLCTFNLIAQVGINTTNPQRTLDVNGKIMIQDLGRSSTGETGVKMLLTESDGTVLGADLPDEFSLTDGGELKVSLGSATTEKIVLSAETFDTKNNWDLDLDGHNSDVTVFIIRKASGGELKIRGIQGGTEGRRIRLINDSDAKIKFEEDKAEATDGNKLYIYSSETEMNRYGSCLLIYSTAISTSGHWNIVQMESTD</sequence>
<dbReference type="EMBL" id="MQUB01000001">
    <property type="protein sequence ID" value="PQB04583.1"/>
    <property type="molecule type" value="Genomic_DNA"/>
</dbReference>
<evidence type="ECO:0000313" key="3">
    <source>
        <dbReference type="Proteomes" id="UP000239800"/>
    </source>
</evidence>
<evidence type="ECO:0000256" key="1">
    <source>
        <dbReference type="SAM" id="SignalP"/>
    </source>
</evidence>
<keyword evidence="1" id="KW-0732">Signal</keyword>
<proteinExistence type="predicted"/>
<accession>A0A2S7KPT5</accession>
<comment type="caution">
    <text evidence="2">The sequence shown here is derived from an EMBL/GenBank/DDBJ whole genome shotgun (WGS) entry which is preliminary data.</text>
</comment>
<organism evidence="2 3">
    <name type="scientific">Aureitalea marina</name>
    <dbReference type="NCBI Taxonomy" id="930804"/>
    <lineage>
        <taxon>Bacteria</taxon>
        <taxon>Pseudomonadati</taxon>
        <taxon>Bacteroidota</taxon>
        <taxon>Flavobacteriia</taxon>
        <taxon>Flavobacteriales</taxon>
        <taxon>Flavobacteriaceae</taxon>
        <taxon>Aureitalea</taxon>
    </lineage>
</organism>
<reference evidence="2 3" key="1">
    <citation type="submission" date="2016-11" db="EMBL/GenBank/DDBJ databases">
        <title>Trade-off between light-utilization and light-protection in marine flavobacteria.</title>
        <authorList>
            <person name="Kumagai Y."/>
        </authorList>
    </citation>
    <scope>NUCLEOTIDE SEQUENCE [LARGE SCALE GENOMIC DNA]</scope>
    <source>
        <strain evidence="2 3">NBRC 107741</strain>
    </source>
</reference>
<dbReference type="AlphaFoldDB" id="A0A2S7KPT5"/>
<keyword evidence="3" id="KW-1185">Reference proteome</keyword>
<dbReference type="Proteomes" id="UP000239800">
    <property type="component" value="Unassembled WGS sequence"/>
</dbReference>
<gene>
    <name evidence="2" type="ORF">BST85_06475</name>
</gene>
<evidence type="ECO:0000313" key="2">
    <source>
        <dbReference type="EMBL" id="PQB04583.1"/>
    </source>
</evidence>
<name>A0A2S7KPT5_9FLAO</name>